<accession>A0A1T2XMF0</accession>
<dbReference type="EMBL" id="MSZX01000001">
    <property type="protein sequence ID" value="OPA80988.1"/>
    <property type="molecule type" value="Genomic_DNA"/>
</dbReference>
<dbReference type="Proteomes" id="UP000190188">
    <property type="component" value="Unassembled WGS sequence"/>
</dbReference>
<dbReference type="AlphaFoldDB" id="A0A1T2XMF0"/>
<sequence>MHWNGAIVVERTVRRLASEAAAHFKKTAAALVEMREMFPFPQGGQPDEPTAANRAVELLRAAREAEEQGIQVLEGLLDFMKAYWSEQWVN</sequence>
<name>A0A1T2XMF0_9BACL</name>
<reference evidence="1 2" key="1">
    <citation type="submission" date="2017-01" db="EMBL/GenBank/DDBJ databases">
        <title>Genome analysis of Paenibacillus selenitrireducens ES3-24.</title>
        <authorList>
            <person name="Xu D."/>
            <person name="Yao R."/>
            <person name="Zheng S."/>
        </authorList>
    </citation>
    <scope>NUCLEOTIDE SEQUENCE [LARGE SCALE GENOMIC DNA]</scope>
    <source>
        <strain evidence="1 2">ES3-24</strain>
    </source>
</reference>
<gene>
    <name evidence="1" type="ORF">BVG16_01165</name>
</gene>
<dbReference type="STRING" id="1324314.BVG16_01165"/>
<organism evidence="1 2">
    <name type="scientific">Paenibacillus selenitireducens</name>
    <dbReference type="NCBI Taxonomy" id="1324314"/>
    <lineage>
        <taxon>Bacteria</taxon>
        <taxon>Bacillati</taxon>
        <taxon>Bacillota</taxon>
        <taxon>Bacilli</taxon>
        <taxon>Bacillales</taxon>
        <taxon>Paenibacillaceae</taxon>
        <taxon>Paenibacillus</taxon>
    </lineage>
</organism>
<evidence type="ECO:0000313" key="1">
    <source>
        <dbReference type="EMBL" id="OPA80988.1"/>
    </source>
</evidence>
<evidence type="ECO:0000313" key="2">
    <source>
        <dbReference type="Proteomes" id="UP000190188"/>
    </source>
</evidence>
<comment type="caution">
    <text evidence="1">The sequence shown here is derived from an EMBL/GenBank/DDBJ whole genome shotgun (WGS) entry which is preliminary data.</text>
</comment>
<proteinExistence type="predicted"/>
<protein>
    <submittedName>
        <fullName evidence="1">Uncharacterized protein</fullName>
    </submittedName>
</protein>
<keyword evidence="2" id="KW-1185">Reference proteome</keyword>
<dbReference type="RefSeq" id="WP_078496710.1">
    <property type="nucleotide sequence ID" value="NZ_MSZX01000001.1"/>
</dbReference>